<evidence type="ECO:0000256" key="2">
    <source>
        <dbReference type="SAM" id="Coils"/>
    </source>
</evidence>
<dbReference type="GO" id="GO:0008270">
    <property type="term" value="F:zinc ion binding"/>
    <property type="evidence" value="ECO:0007669"/>
    <property type="project" value="UniProtKB-KW"/>
</dbReference>
<organism evidence="5 7">
    <name type="scientific">Rotaria sordida</name>
    <dbReference type="NCBI Taxonomy" id="392033"/>
    <lineage>
        <taxon>Eukaryota</taxon>
        <taxon>Metazoa</taxon>
        <taxon>Spiralia</taxon>
        <taxon>Gnathifera</taxon>
        <taxon>Rotifera</taxon>
        <taxon>Eurotatoria</taxon>
        <taxon>Bdelloidea</taxon>
        <taxon>Philodinida</taxon>
        <taxon>Philodinidae</taxon>
        <taxon>Rotaria</taxon>
    </lineage>
</organism>
<keyword evidence="1" id="KW-0862">Zinc</keyword>
<dbReference type="Proteomes" id="UP000663864">
    <property type="component" value="Unassembled WGS sequence"/>
</dbReference>
<gene>
    <name evidence="6" type="ORF">JBS370_LOCUS33575</name>
    <name evidence="5" type="ORF">ZHD862_LOCUS37432</name>
</gene>
<keyword evidence="1" id="KW-0479">Metal-binding</keyword>
<dbReference type="AlphaFoldDB" id="A0A815T4R0"/>
<keyword evidence="1" id="KW-0863">Zinc-finger</keyword>
<accession>A0A815T4R0</accession>
<comment type="caution">
    <text evidence="5">The sequence shown here is derived from an EMBL/GenBank/DDBJ whole genome shotgun (WGS) entry which is preliminary data.</text>
</comment>
<evidence type="ECO:0000256" key="1">
    <source>
        <dbReference type="PROSITE-ProRule" id="PRU00325"/>
    </source>
</evidence>
<dbReference type="Proteomes" id="UP000663836">
    <property type="component" value="Unassembled WGS sequence"/>
</dbReference>
<evidence type="ECO:0000313" key="6">
    <source>
        <dbReference type="EMBL" id="CAF4142646.1"/>
    </source>
</evidence>
<dbReference type="PROSITE" id="PS50966">
    <property type="entry name" value="ZF_SWIM"/>
    <property type="match status" value="1"/>
</dbReference>
<feature type="coiled-coil region" evidence="2">
    <location>
        <begin position="153"/>
        <end position="180"/>
    </location>
</feature>
<feature type="domain" description="SWIM-type" evidence="4">
    <location>
        <begin position="263"/>
        <end position="303"/>
    </location>
</feature>
<evidence type="ECO:0000313" key="5">
    <source>
        <dbReference type="EMBL" id="CAF1500715.1"/>
    </source>
</evidence>
<name>A0A815T4R0_9BILA</name>
<protein>
    <recommendedName>
        <fullName evidence="4">SWIM-type domain-containing protein</fullName>
    </recommendedName>
</protein>
<evidence type="ECO:0000256" key="3">
    <source>
        <dbReference type="SAM" id="SignalP"/>
    </source>
</evidence>
<feature type="signal peptide" evidence="3">
    <location>
        <begin position="1"/>
        <end position="25"/>
    </location>
</feature>
<keyword evidence="3" id="KW-0732">Signal</keyword>
<dbReference type="InterPro" id="IPR007527">
    <property type="entry name" value="Znf_SWIM"/>
</dbReference>
<evidence type="ECO:0000259" key="4">
    <source>
        <dbReference type="PROSITE" id="PS50966"/>
    </source>
</evidence>
<keyword evidence="2" id="KW-0175">Coiled coil</keyword>
<dbReference type="EMBL" id="CAJOBD010009829">
    <property type="protein sequence ID" value="CAF4142646.1"/>
    <property type="molecule type" value="Genomic_DNA"/>
</dbReference>
<proteinExistence type="predicted"/>
<evidence type="ECO:0000313" key="7">
    <source>
        <dbReference type="Proteomes" id="UP000663864"/>
    </source>
</evidence>
<dbReference type="EMBL" id="CAJNOT010007073">
    <property type="protein sequence ID" value="CAF1500715.1"/>
    <property type="molecule type" value="Genomic_DNA"/>
</dbReference>
<reference evidence="5" key="1">
    <citation type="submission" date="2021-02" db="EMBL/GenBank/DDBJ databases">
        <authorList>
            <person name="Nowell W R."/>
        </authorList>
    </citation>
    <scope>NUCLEOTIDE SEQUENCE</scope>
</reference>
<feature type="chain" id="PRO_5035608329" description="SWIM-type domain-containing protein" evidence="3">
    <location>
        <begin position="26"/>
        <end position="349"/>
    </location>
</feature>
<sequence length="349" mass="40040">MRNTKARSIRVALAVFLAKFRLGLSNRVLSTIFCLKDKRTVAHVINQVRQVLKTNFAPHHIGLNHIKRQSVIDNHQAAIATALLANNSNQLCIVMDGTYLPIQKSINAKIKEWNYFNCLQNSSLRFLPDDLDIVCALHNAFRHPAMKDPKNGIELAKIMLEQMNKENELEKRLIQISNDKNMHWKKYDSRMCIFPSLTEEDVRNICCGNYQIKQAKSYIDEHLQPSYLDEDDLQFVVELCDKQSDLLRVRFQSRHSNMKHHIAAVQYDDNQEQPIQGWFCTCASGSRTVGCCVHVTAVLWHMGVKQGEIDANLHPLSAARFLGFVDDSNMHLEDDDYNNDNNSTTDLDD</sequence>